<feature type="compositionally biased region" description="Polar residues" evidence="1">
    <location>
        <begin position="130"/>
        <end position="142"/>
    </location>
</feature>
<feature type="domain" description="C2" evidence="2">
    <location>
        <begin position="238"/>
        <end position="353"/>
    </location>
</feature>
<dbReference type="GeneID" id="107126257"/>
<dbReference type="PANTHER" id="PTHR46291:SF1">
    <property type="entry name" value="C2 CALCIUM-DEPENDENT DOMAIN-CONTAINING PROTEIN 4D"/>
    <property type="match status" value="1"/>
</dbReference>
<evidence type="ECO:0000259" key="2">
    <source>
        <dbReference type="PROSITE" id="PS50004"/>
    </source>
</evidence>
<feature type="compositionally biased region" description="Polar residues" evidence="1">
    <location>
        <begin position="71"/>
        <end position="82"/>
    </location>
</feature>
<feature type="region of interest" description="Disordered" evidence="1">
    <location>
        <begin position="44"/>
        <end position="95"/>
    </location>
</feature>
<name>A0ABM1LH46_GEKJA</name>
<feature type="region of interest" description="Disordered" evidence="1">
    <location>
        <begin position="177"/>
        <end position="211"/>
    </location>
</feature>
<organism evidence="3 4">
    <name type="scientific">Gekko japonicus</name>
    <name type="common">Schlegel's Japanese gecko</name>
    <dbReference type="NCBI Taxonomy" id="146911"/>
    <lineage>
        <taxon>Eukaryota</taxon>
        <taxon>Metazoa</taxon>
        <taxon>Chordata</taxon>
        <taxon>Craniata</taxon>
        <taxon>Vertebrata</taxon>
        <taxon>Euteleostomi</taxon>
        <taxon>Lepidosauria</taxon>
        <taxon>Squamata</taxon>
        <taxon>Bifurcata</taxon>
        <taxon>Gekkota</taxon>
        <taxon>Gekkonidae</taxon>
        <taxon>Gekkoninae</taxon>
        <taxon>Gekko</taxon>
    </lineage>
</organism>
<dbReference type="Gene3D" id="2.60.40.150">
    <property type="entry name" value="C2 domain"/>
    <property type="match status" value="1"/>
</dbReference>
<dbReference type="Proteomes" id="UP000694871">
    <property type="component" value="Unplaced"/>
</dbReference>
<dbReference type="PANTHER" id="PTHR46291">
    <property type="entry name" value="C2 DOMAIN-CONTAINING PROTEIN"/>
    <property type="match status" value="1"/>
</dbReference>
<feature type="compositionally biased region" description="Low complexity" evidence="1">
    <location>
        <begin position="114"/>
        <end position="123"/>
    </location>
</feature>
<proteinExistence type="predicted"/>
<dbReference type="Pfam" id="PF00168">
    <property type="entry name" value="C2"/>
    <property type="match status" value="1"/>
</dbReference>
<sequence length="353" mass="39220">MQVPIRSGMFSRRKPSRPLPACPNVLTPDKIPAFLIPPNLATIQGRRSQRNQSPATNESQTRPEGRPARRLQSTTSMPQLSSPEGWDFLPESPHTRRRESLFHGECLPQGLGARSSSPSRPVSYPGATLDSDTASSTETSPYGSPLPLRSLGGTLTRPVHGHRRRFTFCSPKLKAGLRPNSLSTEETSSTDTSPGVQRRETEPSWGSPASLSPLPISPLDFIRCHERLTKEVALTTSKGGPLRLSMEYLLPQRRIRVRLVSAEGFYQPHYDPRHISCCVSLSLRPGSVQRQRSALIKRSRNPIFNEDFFFEGVLLEELPRLSLRVKVVNKGSGVRRDVVLGEWEAPLDSLLPP</sequence>
<feature type="region of interest" description="Disordered" evidence="1">
    <location>
        <begin position="107"/>
        <end position="158"/>
    </location>
</feature>
<feature type="region of interest" description="Disordered" evidence="1">
    <location>
        <begin position="1"/>
        <end position="22"/>
    </location>
</feature>
<gene>
    <name evidence="4" type="primary">LOC107126257</name>
</gene>
<dbReference type="InterPro" id="IPR043549">
    <property type="entry name" value="C2C4C/C2C4D"/>
</dbReference>
<dbReference type="RefSeq" id="XP_015285284.1">
    <property type="nucleotide sequence ID" value="XM_015429798.1"/>
</dbReference>
<evidence type="ECO:0000313" key="3">
    <source>
        <dbReference type="Proteomes" id="UP000694871"/>
    </source>
</evidence>
<dbReference type="InterPro" id="IPR035892">
    <property type="entry name" value="C2_domain_sf"/>
</dbReference>
<dbReference type="PROSITE" id="PS50004">
    <property type="entry name" value="C2"/>
    <property type="match status" value="1"/>
</dbReference>
<keyword evidence="3" id="KW-1185">Reference proteome</keyword>
<dbReference type="InterPro" id="IPR000008">
    <property type="entry name" value="C2_dom"/>
</dbReference>
<protein>
    <submittedName>
        <fullName evidence="4">C2 calcium-dependent domain-containing protein 4D-like</fullName>
    </submittedName>
</protein>
<feature type="compositionally biased region" description="Polar residues" evidence="1">
    <location>
        <begin position="44"/>
        <end position="60"/>
    </location>
</feature>
<evidence type="ECO:0000313" key="4">
    <source>
        <dbReference type="RefSeq" id="XP_015285284.1"/>
    </source>
</evidence>
<evidence type="ECO:0000256" key="1">
    <source>
        <dbReference type="SAM" id="MobiDB-lite"/>
    </source>
</evidence>
<accession>A0ABM1LH46</accession>
<dbReference type="SUPFAM" id="SSF49562">
    <property type="entry name" value="C2 domain (Calcium/lipid-binding domain, CaLB)"/>
    <property type="match status" value="1"/>
</dbReference>
<feature type="compositionally biased region" description="Low complexity" evidence="1">
    <location>
        <begin position="183"/>
        <end position="193"/>
    </location>
</feature>
<reference evidence="4" key="1">
    <citation type="submission" date="2025-08" db="UniProtKB">
        <authorList>
            <consortium name="RefSeq"/>
        </authorList>
    </citation>
    <scope>IDENTIFICATION</scope>
</reference>